<dbReference type="Proteomes" id="UP001148838">
    <property type="component" value="Unassembled WGS sequence"/>
</dbReference>
<comment type="caution">
    <text evidence="1">The sequence shown here is derived from an EMBL/GenBank/DDBJ whole genome shotgun (WGS) entry which is preliminary data.</text>
</comment>
<evidence type="ECO:0000313" key="1">
    <source>
        <dbReference type="EMBL" id="KAJ4445009.1"/>
    </source>
</evidence>
<accession>A0ABQ8TGG8</accession>
<proteinExistence type="predicted"/>
<organism evidence="1 2">
    <name type="scientific">Periplaneta americana</name>
    <name type="common">American cockroach</name>
    <name type="synonym">Blatta americana</name>
    <dbReference type="NCBI Taxonomy" id="6978"/>
    <lineage>
        <taxon>Eukaryota</taxon>
        <taxon>Metazoa</taxon>
        <taxon>Ecdysozoa</taxon>
        <taxon>Arthropoda</taxon>
        <taxon>Hexapoda</taxon>
        <taxon>Insecta</taxon>
        <taxon>Pterygota</taxon>
        <taxon>Neoptera</taxon>
        <taxon>Polyneoptera</taxon>
        <taxon>Dictyoptera</taxon>
        <taxon>Blattodea</taxon>
        <taxon>Blattoidea</taxon>
        <taxon>Blattidae</taxon>
        <taxon>Blattinae</taxon>
        <taxon>Periplaneta</taxon>
    </lineage>
</organism>
<name>A0ABQ8TGG8_PERAM</name>
<sequence length="73" mass="8033">MPQRRQLDPVLKGGIIGRLETGQTQTEVSGALNVAQSVISRLWRRFEDTYTCTRSPMGHNAASGPIFDLNSTT</sequence>
<keyword evidence="2" id="KW-1185">Reference proteome</keyword>
<gene>
    <name evidence="1" type="ORF">ANN_06808</name>
</gene>
<evidence type="ECO:0008006" key="3">
    <source>
        <dbReference type="Google" id="ProtNLM"/>
    </source>
</evidence>
<reference evidence="1 2" key="1">
    <citation type="journal article" date="2022" name="Allergy">
        <title>Genome assembly and annotation of Periplaneta americana reveal a comprehensive cockroach allergen profile.</title>
        <authorList>
            <person name="Wang L."/>
            <person name="Xiong Q."/>
            <person name="Saelim N."/>
            <person name="Wang L."/>
            <person name="Nong W."/>
            <person name="Wan A.T."/>
            <person name="Shi M."/>
            <person name="Liu X."/>
            <person name="Cao Q."/>
            <person name="Hui J.H.L."/>
            <person name="Sookrung N."/>
            <person name="Leung T.F."/>
            <person name="Tungtrongchitr A."/>
            <person name="Tsui S.K.W."/>
        </authorList>
    </citation>
    <scope>NUCLEOTIDE SEQUENCE [LARGE SCALE GENOMIC DNA]</scope>
    <source>
        <strain evidence="1">PWHHKU_190912</strain>
    </source>
</reference>
<evidence type="ECO:0000313" key="2">
    <source>
        <dbReference type="Proteomes" id="UP001148838"/>
    </source>
</evidence>
<protein>
    <recommendedName>
        <fullName evidence="3">Paired domain-containing protein</fullName>
    </recommendedName>
</protein>
<dbReference type="EMBL" id="JAJSOF020000011">
    <property type="protein sequence ID" value="KAJ4445009.1"/>
    <property type="molecule type" value="Genomic_DNA"/>
</dbReference>